<keyword evidence="6" id="KW-1185">Reference proteome</keyword>
<feature type="repeat" description="TPR" evidence="3">
    <location>
        <begin position="255"/>
        <end position="288"/>
    </location>
</feature>
<dbReference type="InterPro" id="IPR019734">
    <property type="entry name" value="TPR_rpt"/>
</dbReference>
<evidence type="ECO:0000256" key="1">
    <source>
        <dbReference type="ARBA" id="ARBA00022737"/>
    </source>
</evidence>
<keyword evidence="2 3" id="KW-0802">TPR repeat</keyword>
<keyword evidence="1" id="KW-0677">Repeat</keyword>
<evidence type="ECO:0000256" key="4">
    <source>
        <dbReference type="SAM" id="MobiDB-lite"/>
    </source>
</evidence>
<dbReference type="Pfam" id="PF13374">
    <property type="entry name" value="TPR_10"/>
    <property type="match status" value="1"/>
</dbReference>
<dbReference type="Pfam" id="PF13424">
    <property type="entry name" value="TPR_12"/>
    <property type="match status" value="3"/>
</dbReference>
<feature type="repeat" description="TPR" evidence="3">
    <location>
        <begin position="381"/>
        <end position="414"/>
    </location>
</feature>
<evidence type="ECO:0000313" key="5">
    <source>
        <dbReference type="EMBL" id="ETO21719.1"/>
    </source>
</evidence>
<feature type="region of interest" description="Disordered" evidence="4">
    <location>
        <begin position="25"/>
        <end position="50"/>
    </location>
</feature>
<proteinExistence type="predicted"/>
<name>X6N7I7_RETFI</name>
<comment type="caution">
    <text evidence="5">The sequence shown here is derived from an EMBL/GenBank/DDBJ whole genome shotgun (WGS) entry which is preliminary data.</text>
</comment>
<dbReference type="InterPro" id="IPR011990">
    <property type="entry name" value="TPR-like_helical_dom_sf"/>
</dbReference>
<evidence type="ECO:0000313" key="6">
    <source>
        <dbReference type="Proteomes" id="UP000023152"/>
    </source>
</evidence>
<dbReference type="OrthoDB" id="5986190at2759"/>
<gene>
    <name evidence="5" type="ORF">RFI_15486</name>
</gene>
<evidence type="ECO:0000256" key="2">
    <source>
        <dbReference type="ARBA" id="ARBA00022803"/>
    </source>
</evidence>
<dbReference type="PANTHER" id="PTHR45641">
    <property type="entry name" value="TETRATRICOPEPTIDE REPEAT PROTEIN (AFU_ORTHOLOGUE AFUA_6G03870)"/>
    <property type="match status" value="1"/>
</dbReference>
<dbReference type="SMART" id="SM00028">
    <property type="entry name" value="TPR"/>
    <property type="match status" value="7"/>
</dbReference>
<dbReference type="AlphaFoldDB" id="X6N7I7"/>
<protein>
    <submittedName>
        <fullName evidence="5">Uncharacterized protein</fullName>
    </submittedName>
</protein>
<evidence type="ECO:0000256" key="3">
    <source>
        <dbReference type="PROSITE-ProRule" id="PRU00339"/>
    </source>
</evidence>
<dbReference type="PANTHER" id="PTHR45641:SF1">
    <property type="entry name" value="AAA+ ATPASE DOMAIN-CONTAINING PROTEIN"/>
    <property type="match status" value="1"/>
</dbReference>
<organism evidence="5 6">
    <name type="scientific">Reticulomyxa filosa</name>
    <dbReference type="NCBI Taxonomy" id="46433"/>
    <lineage>
        <taxon>Eukaryota</taxon>
        <taxon>Sar</taxon>
        <taxon>Rhizaria</taxon>
        <taxon>Retaria</taxon>
        <taxon>Foraminifera</taxon>
        <taxon>Monothalamids</taxon>
        <taxon>Reticulomyxidae</taxon>
        <taxon>Reticulomyxa</taxon>
    </lineage>
</organism>
<feature type="repeat" description="TPR" evidence="3">
    <location>
        <begin position="339"/>
        <end position="372"/>
    </location>
</feature>
<feature type="repeat" description="TPR" evidence="3">
    <location>
        <begin position="423"/>
        <end position="456"/>
    </location>
</feature>
<dbReference type="SUPFAM" id="SSF48452">
    <property type="entry name" value="TPR-like"/>
    <property type="match status" value="1"/>
</dbReference>
<feature type="compositionally biased region" description="Basic and acidic residues" evidence="4">
    <location>
        <begin position="25"/>
        <end position="46"/>
    </location>
</feature>
<dbReference type="PROSITE" id="PS50293">
    <property type="entry name" value="TPR_REGION"/>
    <property type="match status" value="3"/>
</dbReference>
<sequence>MIESQQYQHISPALTVEDLKQVTEVSKHDEQGRDIDVKEESKKEIDQSQASVQVSKEGISEFLDFKKHWDSNWRRANLEAAKMVVEMLNNSETGLIVVSNITQYRQDKDANVECSNENPYSLRGLIISGKSKNLQFGTFWTFMIKSKFVILEDVYIDGNVYAIDCELQCKENSAIAVQLIVTKNTVLGPTVNTFIPSPIQWNAKIHCDIPRQLQDLEEKAQQYLQNQQFESTISHLQKMLQISTEIFGLDSVWAIEAYNRLGDAYYNKQQHDQAIKYFEKALNICLKVFDVNHIWAGNLYYCLGTASCCSGQYGQALEYHEKALKIKLNVLGTTHVWVSDSYYNLAAVYYNKKQYDKAIESYESALKIRLDVFGNNHKEVAWAYSTIANTYYYRNQYDKAADYYEKALKIKLDILGIKNTEVAQLYYYLGATHANRDKYDKAIECHKKALMIRKEIFGNAHIEIGYSCINLGLAFAEIDEDAVAYEYYEEAWKIFSALLGEWHEETIEAKEAVQQLSESLRDQK</sequence>
<dbReference type="Proteomes" id="UP000023152">
    <property type="component" value="Unassembled WGS sequence"/>
</dbReference>
<accession>X6N7I7</accession>
<dbReference type="Gene3D" id="1.25.40.10">
    <property type="entry name" value="Tetratricopeptide repeat domain"/>
    <property type="match status" value="2"/>
</dbReference>
<dbReference type="EMBL" id="ASPP01011367">
    <property type="protein sequence ID" value="ETO21719.1"/>
    <property type="molecule type" value="Genomic_DNA"/>
</dbReference>
<dbReference type="PROSITE" id="PS50005">
    <property type="entry name" value="TPR"/>
    <property type="match status" value="4"/>
</dbReference>
<reference evidence="5 6" key="1">
    <citation type="journal article" date="2013" name="Curr. Biol.">
        <title>The Genome of the Foraminiferan Reticulomyxa filosa.</title>
        <authorList>
            <person name="Glockner G."/>
            <person name="Hulsmann N."/>
            <person name="Schleicher M."/>
            <person name="Noegel A.A."/>
            <person name="Eichinger L."/>
            <person name="Gallinger C."/>
            <person name="Pawlowski J."/>
            <person name="Sierra R."/>
            <person name="Euteneuer U."/>
            <person name="Pillet L."/>
            <person name="Moustafa A."/>
            <person name="Platzer M."/>
            <person name="Groth M."/>
            <person name="Szafranski K."/>
            <person name="Schliwa M."/>
        </authorList>
    </citation>
    <scope>NUCLEOTIDE SEQUENCE [LARGE SCALE GENOMIC DNA]</scope>
</reference>